<dbReference type="HOGENOM" id="CLU_036585_0_0_0"/>
<dbReference type="SUPFAM" id="SSF54862">
    <property type="entry name" value="4Fe-4S ferredoxins"/>
    <property type="match status" value="1"/>
</dbReference>
<dbReference type="PROSITE" id="PS51379">
    <property type="entry name" value="4FE4S_FER_2"/>
    <property type="match status" value="2"/>
</dbReference>
<dbReference type="InterPro" id="IPR009016">
    <property type="entry name" value="Fe_hydrogenase"/>
</dbReference>
<organism evidence="7 8">
    <name type="scientific">Dictyoglomus turgidum (strain DSM 6724 / Z-1310)</name>
    <dbReference type="NCBI Taxonomy" id="515635"/>
    <lineage>
        <taxon>Bacteria</taxon>
        <taxon>Pseudomonadati</taxon>
        <taxon>Dictyoglomota</taxon>
        <taxon>Dictyoglomia</taxon>
        <taxon>Dictyoglomales</taxon>
        <taxon>Dictyoglomaceae</taxon>
        <taxon>Dictyoglomus</taxon>
    </lineage>
</organism>
<dbReference type="Gene3D" id="3.30.70.20">
    <property type="match status" value="1"/>
</dbReference>
<dbReference type="Proteomes" id="UP000007719">
    <property type="component" value="Chromosome"/>
</dbReference>
<dbReference type="InterPro" id="IPR017896">
    <property type="entry name" value="4Fe4S_Fe-S-bd"/>
</dbReference>
<reference evidence="8" key="1">
    <citation type="journal article" date="2016" name="Front. Microbiol.">
        <title>The complete genome sequence of hyperthermophile Dictyoglomus turgidum DSM 6724 reveals a specialized carbohydrate fermentor.</title>
        <authorList>
            <person name="Brumm P.J."/>
            <person name="Gowda K."/>
            <person name="Robb F.T."/>
            <person name="Mead D.A."/>
        </authorList>
    </citation>
    <scope>NUCLEOTIDE SEQUENCE [LARGE SCALE GENOMIC DNA]</scope>
    <source>
        <strain evidence="8">DSM 6724 / Z-1310</strain>
    </source>
</reference>
<keyword evidence="1" id="KW-0004">4Fe-4S</keyword>
<dbReference type="eggNOG" id="COG2221">
    <property type="taxonomic scope" value="Bacteria"/>
</dbReference>
<dbReference type="Pfam" id="PF02906">
    <property type="entry name" value="Fe_hyd_lg_C"/>
    <property type="match status" value="1"/>
</dbReference>
<dbReference type="OrthoDB" id="9798098at2"/>
<evidence type="ECO:0000256" key="2">
    <source>
        <dbReference type="ARBA" id="ARBA00022723"/>
    </source>
</evidence>
<keyword evidence="2" id="KW-0479">Metal-binding</keyword>
<name>B8E165_DICTD</name>
<evidence type="ECO:0000256" key="1">
    <source>
        <dbReference type="ARBA" id="ARBA00022485"/>
    </source>
</evidence>
<dbReference type="InterPro" id="IPR050395">
    <property type="entry name" value="4Fe4S_Ferredoxin_RnfB"/>
</dbReference>
<keyword evidence="3" id="KW-0408">Iron</keyword>
<feature type="domain" description="4Fe-4S ferredoxin-type" evidence="5">
    <location>
        <begin position="37"/>
        <end position="66"/>
    </location>
</feature>
<dbReference type="eggNOG" id="COG4624">
    <property type="taxonomic scope" value="Bacteria"/>
</dbReference>
<dbReference type="PANTHER" id="PTHR43560">
    <property type="entry name" value="ION-TRANSLOCATING OXIDOREDUCTASE COMPLEX SUBUNIT B"/>
    <property type="match status" value="1"/>
</dbReference>
<dbReference type="Pfam" id="PF04060">
    <property type="entry name" value="FeS"/>
    <property type="match status" value="1"/>
</dbReference>
<keyword evidence="8" id="KW-1185">Reference proteome</keyword>
<dbReference type="STRING" id="515635.Dtur_0912"/>
<feature type="domain" description="4Fe-4S ferredoxin-type" evidence="5">
    <location>
        <begin position="7"/>
        <end position="36"/>
    </location>
</feature>
<accession>B8E165</accession>
<dbReference type="KEGG" id="dtu:Dtur_0912"/>
<dbReference type="InterPro" id="IPR007202">
    <property type="entry name" value="4Fe-4S_dom"/>
</dbReference>
<dbReference type="PANTHER" id="PTHR43560:SF1">
    <property type="entry name" value="ION-TRANSLOCATING OXIDOREDUCTASE COMPLEX SUBUNIT B"/>
    <property type="match status" value="1"/>
</dbReference>
<dbReference type="InParanoid" id="B8E165"/>
<dbReference type="AlphaFoldDB" id="B8E165"/>
<dbReference type="PROSITE" id="PS51656">
    <property type="entry name" value="4FE4S"/>
    <property type="match status" value="1"/>
</dbReference>
<protein>
    <submittedName>
        <fullName evidence="7">Fe-S cluster domain protein</fullName>
    </submittedName>
</protein>
<dbReference type="PROSITE" id="PS00198">
    <property type="entry name" value="4FE4S_FER_1"/>
    <property type="match status" value="1"/>
</dbReference>
<keyword evidence="4" id="KW-0411">Iron-sulfur</keyword>
<dbReference type="GO" id="GO:0046872">
    <property type="term" value="F:metal ion binding"/>
    <property type="evidence" value="ECO:0007669"/>
    <property type="project" value="UniProtKB-KW"/>
</dbReference>
<evidence type="ECO:0000313" key="7">
    <source>
        <dbReference type="EMBL" id="ACK42193.1"/>
    </source>
</evidence>
<dbReference type="EnsemblBacteria" id="ACK42193">
    <property type="protein sequence ID" value="ACK42193"/>
    <property type="gene ID" value="Dtur_0912"/>
</dbReference>
<dbReference type="RefSeq" id="WP_012583277.1">
    <property type="nucleotide sequence ID" value="NC_011661.1"/>
</dbReference>
<dbReference type="SUPFAM" id="SSF53920">
    <property type="entry name" value="Fe-only hydrogenase"/>
    <property type="match status" value="1"/>
</dbReference>
<evidence type="ECO:0000259" key="5">
    <source>
        <dbReference type="PROSITE" id="PS51379"/>
    </source>
</evidence>
<evidence type="ECO:0000256" key="4">
    <source>
        <dbReference type="ARBA" id="ARBA00023014"/>
    </source>
</evidence>
<evidence type="ECO:0000256" key="3">
    <source>
        <dbReference type="ARBA" id="ARBA00023004"/>
    </source>
</evidence>
<proteinExistence type="predicted"/>
<evidence type="ECO:0000259" key="6">
    <source>
        <dbReference type="PROSITE" id="PS51656"/>
    </source>
</evidence>
<dbReference type="Gene3D" id="3.40.950.10">
    <property type="entry name" value="Fe-only Hydrogenase (Larger Subunit), Chain L, domain 3"/>
    <property type="match status" value="1"/>
</dbReference>
<evidence type="ECO:0000313" key="8">
    <source>
        <dbReference type="Proteomes" id="UP000007719"/>
    </source>
</evidence>
<dbReference type="InterPro" id="IPR017900">
    <property type="entry name" value="4Fe4S_Fe_S_CS"/>
</dbReference>
<dbReference type="Gene3D" id="1.10.15.40">
    <property type="entry name" value="Electron transport complex subunit B, putative Fe-S cluster"/>
    <property type="match status" value="1"/>
</dbReference>
<gene>
    <name evidence="7" type="ordered locus">Dtur_0912</name>
</gene>
<dbReference type="EMBL" id="CP001251">
    <property type="protein sequence ID" value="ACK42193.1"/>
    <property type="molecule type" value="Genomic_DNA"/>
</dbReference>
<dbReference type="GO" id="GO:0051539">
    <property type="term" value="F:4 iron, 4 sulfur cluster binding"/>
    <property type="evidence" value="ECO:0007669"/>
    <property type="project" value="UniProtKB-KW"/>
</dbReference>
<dbReference type="Pfam" id="PF13237">
    <property type="entry name" value="Fer4_10"/>
    <property type="match status" value="1"/>
</dbReference>
<feature type="domain" description="4Fe-4S" evidence="6">
    <location>
        <begin position="364"/>
        <end position="423"/>
    </location>
</feature>
<dbReference type="InterPro" id="IPR004108">
    <property type="entry name" value="Fe_hydrogenase_lsu_C"/>
</dbReference>
<sequence length="443" mass="50706">MSEKYIHSVAINLQRCRGCIHCIRHCPTEAMRVRNGKSLIIPYRCIDCGECIRVCPYHAPFGFTHTLDSIAYLDNIVVIISPEFYSQFSTKYSVGDIQEAVRKVTNAKEVWDTTYAIYLLENALLDYVNSSHNLPLISTYCPAIIELIQVRFPTLIPNLSPFKSPIEIMGQIIREYWSKNYSNEKLNLVYITPCPALASYLKENKEEGVDFVIGIDNIYLRVKKELQENKSEILKLFYPKGILCGTLGGESQIFNEEEAISVGGIEKVVKVLEDLERNKIQEIKFLELRACEEGCVGGVLNPENYYLAKKRMHSIYKNLDKEKIENTNLLKDIAEVHISKIVRMSPISPRPIWKLDEDINKALKKMDEMKKILQILPGLDCGSCGAPTCASLAEDIVRGNAQVYDCIFLLKEKLWEMAKEMEELSRRSSSVILKRREEENEDQ</sequence>
<dbReference type="eggNOG" id="COG2000">
    <property type="taxonomic scope" value="Bacteria"/>
</dbReference>